<proteinExistence type="predicted"/>
<dbReference type="SMART" id="SM00005">
    <property type="entry name" value="DEATH"/>
    <property type="match status" value="1"/>
</dbReference>
<gene>
    <name evidence="2" type="ORF">EGW08_010942</name>
</gene>
<sequence>MAAAASSAYDDIEEINDAGESAKPEVRSVILSDQNTGRPTVYVNSAKVVTSGDIHINNFGPKKSKKSKPLKPLTTCTEALSREQVIHISGKLGTRWKQLGRLLGFEDGALEQLELDNLGNSDERNYEMLKRWIDREGGHANQAQLAKHLAKAFMGKLADYLAE</sequence>
<feature type="domain" description="Death" evidence="1">
    <location>
        <begin position="88"/>
        <end position="163"/>
    </location>
</feature>
<dbReference type="Pfam" id="PF00531">
    <property type="entry name" value="Death"/>
    <property type="match status" value="1"/>
</dbReference>
<reference evidence="2 3" key="1">
    <citation type="submission" date="2019-01" db="EMBL/GenBank/DDBJ databases">
        <title>A draft genome assembly of the solar-powered sea slug Elysia chlorotica.</title>
        <authorList>
            <person name="Cai H."/>
            <person name="Li Q."/>
            <person name="Fang X."/>
            <person name="Li J."/>
            <person name="Curtis N.E."/>
            <person name="Altenburger A."/>
            <person name="Shibata T."/>
            <person name="Feng M."/>
            <person name="Maeda T."/>
            <person name="Schwartz J.A."/>
            <person name="Shigenobu S."/>
            <person name="Lundholm N."/>
            <person name="Nishiyama T."/>
            <person name="Yang H."/>
            <person name="Hasebe M."/>
            <person name="Li S."/>
            <person name="Pierce S.K."/>
            <person name="Wang J."/>
        </authorList>
    </citation>
    <scope>NUCLEOTIDE SEQUENCE [LARGE SCALE GENOMIC DNA]</scope>
    <source>
        <strain evidence="2">EC2010</strain>
        <tissue evidence="2">Whole organism of an adult</tissue>
    </source>
</reference>
<keyword evidence="3" id="KW-1185">Reference proteome</keyword>
<organism evidence="2 3">
    <name type="scientific">Elysia chlorotica</name>
    <name type="common">Eastern emerald elysia</name>
    <name type="synonym">Sea slug</name>
    <dbReference type="NCBI Taxonomy" id="188477"/>
    <lineage>
        <taxon>Eukaryota</taxon>
        <taxon>Metazoa</taxon>
        <taxon>Spiralia</taxon>
        <taxon>Lophotrochozoa</taxon>
        <taxon>Mollusca</taxon>
        <taxon>Gastropoda</taxon>
        <taxon>Heterobranchia</taxon>
        <taxon>Euthyneura</taxon>
        <taxon>Panpulmonata</taxon>
        <taxon>Sacoglossa</taxon>
        <taxon>Placobranchoidea</taxon>
        <taxon>Plakobranchidae</taxon>
        <taxon>Elysia</taxon>
    </lineage>
</organism>
<dbReference type="AlphaFoldDB" id="A0A3S1B6Z7"/>
<dbReference type="EMBL" id="RQTK01000345">
    <property type="protein sequence ID" value="RUS81300.1"/>
    <property type="molecule type" value="Genomic_DNA"/>
</dbReference>
<dbReference type="PROSITE" id="PS50017">
    <property type="entry name" value="DEATH_DOMAIN"/>
    <property type="match status" value="1"/>
</dbReference>
<dbReference type="OrthoDB" id="535509at2759"/>
<dbReference type="InterPro" id="IPR011029">
    <property type="entry name" value="DEATH-like_dom_sf"/>
</dbReference>
<dbReference type="CDD" id="cd01670">
    <property type="entry name" value="Death"/>
    <property type="match status" value="1"/>
</dbReference>
<dbReference type="InterPro" id="IPR000488">
    <property type="entry name" value="Death_dom"/>
</dbReference>
<evidence type="ECO:0000313" key="3">
    <source>
        <dbReference type="Proteomes" id="UP000271974"/>
    </source>
</evidence>
<dbReference type="Gene3D" id="1.10.533.10">
    <property type="entry name" value="Death Domain, Fas"/>
    <property type="match status" value="1"/>
</dbReference>
<name>A0A3S1B6Z7_ELYCH</name>
<dbReference type="Proteomes" id="UP000271974">
    <property type="component" value="Unassembled WGS sequence"/>
</dbReference>
<dbReference type="SUPFAM" id="SSF47986">
    <property type="entry name" value="DEATH domain"/>
    <property type="match status" value="1"/>
</dbReference>
<evidence type="ECO:0000259" key="1">
    <source>
        <dbReference type="PROSITE" id="PS50017"/>
    </source>
</evidence>
<dbReference type="GO" id="GO:0007165">
    <property type="term" value="P:signal transduction"/>
    <property type="evidence" value="ECO:0007669"/>
    <property type="project" value="InterPro"/>
</dbReference>
<comment type="caution">
    <text evidence="2">The sequence shown here is derived from an EMBL/GenBank/DDBJ whole genome shotgun (WGS) entry which is preliminary data.</text>
</comment>
<protein>
    <recommendedName>
        <fullName evidence="1">Death domain-containing protein</fullName>
    </recommendedName>
</protein>
<accession>A0A3S1B6Z7</accession>
<evidence type="ECO:0000313" key="2">
    <source>
        <dbReference type="EMBL" id="RUS81300.1"/>
    </source>
</evidence>